<evidence type="ECO:0000256" key="2">
    <source>
        <dbReference type="SAM" id="MobiDB-lite"/>
    </source>
</evidence>
<evidence type="ECO:0000259" key="3">
    <source>
        <dbReference type="Pfam" id="PF14309"/>
    </source>
</evidence>
<dbReference type="InterPro" id="IPR025486">
    <property type="entry name" value="DUF4378"/>
</dbReference>
<reference evidence="4" key="2">
    <citation type="journal article" date="2024" name="Plant">
        <title>Genomic evolution and insights into agronomic trait innovations of Sesamum species.</title>
        <authorList>
            <person name="Miao H."/>
            <person name="Wang L."/>
            <person name="Qu L."/>
            <person name="Liu H."/>
            <person name="Sun Y."/>
            <person name="Le M."/>
            <person name="Wang Q."/>
            <person name="Wei S."/>
            <person name="Zheng Y."/>
            <person name="Lin W."/>
            <person name="Duan Y."/>
            <person name="Cao H."/>
            <person name="Xiong S."/>
            <person name="Wang X."/>
            <person name="Wei L."/>
            <person name="Li C."/>
            <person name="Ma Q."/>
            <person name="Ju M."/>
            <person name="Zhao R."/>
            <person name="Li G."/>
            <person name="Mu C."/>
            <person name="Tian Q."/>
            <person name="Mei H."/>
            <person name="Zhang T."/>
            <person name="Gao T."/>
            <person name="Zhang H."/>
        </authorList>
    </citation>
    <scope>NUCLEOTIDE SEQUENCE</scope>
    <source>
        <strain evidence="4">G02</strain>
    </source>
</reference>
<gene>
    <name evidence="4" type="ORF">Sradi_3976700</name>
</gene>
<protein>
    <submittedName>
        <fullName evidence="4">Protein LONGIFOLIA 1</fullName>
    </submittedName>
</protein>
<name>A0AAW2PJV1_SESRA</name>
<evidence type="ECO:0000313" key="4">
    <source>
        <dbReference type="EMBL" id="KAL0355298.1"/>
    </source>
</evidence>
<proteinExistence type="predicted"/>
<keyword evidence="1" id="KW-0175">Coiled coil</keyword>
<feature type="coiled-coil region" evidence="1">
    <location>
        <begin position="330"/>
        <end position="357"/>
    </location>
</feature>
<comment type="caution">
    <text evidence="4">The sequence shown here is derived from an EMBL/GenBank/DDBJ whole genome shotgun (WGS) entry which is preliminary data.</text>
</comment>
<dbReference type="GO" id="GO:0051513">
    <property type="term" value="P:regulation of monopolar cell growth"/>
    <property type="evidence" value="ECO:0007669"/>
    <property type="project" value="InterPro"/>
</dbReference>
<reference evidence="4" key="1">
    <citation type="submission" date="2020-06" db="EMBL/GenBank/DDBJ databases">
        <authorList>
            <person name="Li T."/>
            <person name="Hu X."/>
            <person name="Zhang T."/>
            <person name="Song X."/>
            <person name="Zhang H."/>
            <person name="Dai N."/>
            <person name="Sheng W."/>
            <person name="Hou X."/>
            <person name="Wei L."/>
        </authorList>
    </citation>
    <scope>NUCLEOTIDE SEQUENCE</scope>
    <source>
        <strain evidence="4">G02</strain>
        <tissue evidence="4">Leaf</tissue>
    </source>
</reference>
<feature type="region of interest" description="Disordered" evidence="2">
    <location>
        <begin position="1"/>
        <end position="24"/>
    </location>
</feature>
<feature type="compositionally biased region" description="Polar residues" evidence="2">
    <location>
        <begin position="78"/>
        <end position="111"/>
    </location>
</feature>
<sequence length="569" mass="63155">MLQTDQVISSTKRTTGSSRHHESPIVIMKPAKLVEKSGIPAASVISLDGLSSLPKLRDNEFADNIKGFSSRTTKDLSSRSSQRDNAVNSVNVKNGTTQKGMQVSAKSQQDGTAGLGKSSGSISPRMQQKKLEMERKSRPPTPPDSSKSRRQSNKQQGELSSPGGRRRPKHPSFQKSDDQLSEVNVESRNLNYHENENSVQSHESVIRSSVNTVVVSSERSPGINSCQSPPMKASDINLLTLRDEESAEFGFIRHEYSSPVSVLANVVCKDDSPSPIKYVGKSLKEASSSYLDLFVDVSMDEERDSNALEGSPANSFIPISMDSSSTSEINRKKLQNIENLVQKLKRLNSSHDEARTDYIASLCENTDPDHRYISEILLASGLLLRELGSSIENFQFHPSGRPINPELFLVLEQTKPGTLQEDQCSTEKASQSMLKEKLHRKLIFDGVNEILARKLASAGPFSEPWLRPFKLATQTLNAQKLLRELCCEIEELQAKNPECSSDQVDDRLKSILCKDVMHWSERWTGFDDEISGAVLDIERLIFKDLVNEIVIGESAGLKTKPSRRRVSAK</sequence>
<accession>A0AAW2PJV1</accession>
<feature type="domain" description="DUF4378" evidence="3">
    <location>
        <begin position="369"/>
        <end position="548"/>
    </location>
</feature>
<dbReference type="InterPro" id="IPR033334">
    <property type="entry name" value="LNG1/2"/>
</dbReference>
<feature type="compositionally biased region" description="Polar residues" evidence="2">
    <location>
        <begin position="1"/>
        <end position="17"/>
    </location>
</feature>
<dbReference type="PANTHER" id="PTHR31680">
    <property type="entry name" value="LONGIFOLIA PROTEIN"/>
    <property type="match status" value="1"/>
</dbReference>
<dbReference type="PANTHER" id="PTHR31680:SF4">
    <property type="entry name" value="LONGIFOLIA PROTEIN"/>
    <property type="match status" value="1"/>
</dbReference>
<organism evidence="4">
    <name type="scientific">Sesamum radiatum</name>
    <name type="common">Black benniseed</name>
    <dbReference type="NCBI Taxonomy" id="300843"/>
    <lineage>
        <taxon>Eukaryota</taxon>
        <taxon>Viridiplantae</taxon>
        <taxon>Streptophyta</taxon>
        <taxon>Embryophyta</taxon>
        <taxon>Tracheophyta</taxon>
        <taxon>Spermatophyta</taxon>
        <taxon>Magnoliopsida</taxon>
        <taxon>eudicotyledons</taxon>
        <taxon>Gunneridae</taxon>
        <taxon>Pentapetalae</taxon>
        <taxon>asterids</taxon>
        <taxon>lamiids</taxon>
        <taxon>Lamiales</taxon>
        <taxon>Pedaliaceae</taxon>
        <taxon>Sesamum</taxon>
    </lineage>
</organism>
<dbReference type="EMBL" id="JACGWJ010000017">
    <property type="protein sequence ID" value="KAL0355298.1"/>
    <property type="molecule type" value="Genomic_DNA"/>
</dbReference>
<dbReference type="AlphaFoldDB" id="A0AAW2PJV1"/>
<dbReference type="Pfam" id="PF14309">
    <property type="entry name" value="DUF4378"/>
    <property type="match status" value="1"/>
</dbReference>
<evidence type="ECO:0000256" key="1">
    <source>
        <dbReference type="SAM" id="Coils"/>
    </source>
</evidence>
<feature type="region of interest" description="Disordered" evidence="2">
    <location>
        <begin position="70"/>
        <end position="183"/>
    </location>
</feature>